<feature type="transmembrane region" description="Helical" evidence="1">
    <location>
        <begin position="195"/>
        <end position="214"/>
    </location>
</feature>
<feature type="transmembrane region" description="Helical" evidence="1">
    <location>
        <begin position="319"/>
        <end position="341"/>
    </location>
</feature>
<feature type="transmembrane region" description="Helical" evidence="1">
    <location>
        <begin position="107"/>
        <end position="126"/>
    </location>
</feature>
<gene>
    <name evidence="3" type="ORF">CUD01_14360</name>
</gene>
<feature type="domain" description="EccD-like transmembrane" evidence="2">
    <location>
        <begin position="110"/>
        <end position="462"/>
    </location>
</feature>
<keyword evidence="4" id="KW-1185">Reference proteome</keyword>
<dbReference type="RefSeq" id="WP_141319890.1">
    <property type="nucleotide sequence ID" value="NZ_BJLP01000019.1"/>
</dbReference>
<evidence type="ECO:0000259" key="2">
    <source>
        <dbReference type="Pfam" id="PF19053"/>
    </source>
</evidence>
<name>A0A4Y3KAK2_CELUD</name>
<organism evidence="3 4">
    <name type="scientific">Cellulomonas uda</name>
    <dbReference type="NCBI Taxonomy" id="1714"/>
    <lineage>
        <taxon>Bacteria</taxon>
        <taxon>Bacillati</taxon>
        <taxon>Actinomycetota</taxon>
        <taxon>Actinomycetes</taxon>
        <taxon>Micrococcales</taxon>
        <taxon>Cellulomonadaceae</taxon>
        <taxon>Cellulomonas</taxon>
    </lineage>
</organism>
<feature type="transmembrane region" description="Helical" evidence="1">
    <location>
        <begin position="353"/>
        <end position="369"/>
    </location>
</feature>
<feature type="transmembrane region" description="Helical" evidence="1">
    <location>
        <begin position="164"/>
        <end position="183"/>
    </location>
</feature>
<feature type="transmembrane region" description="Helical" evidence="1">
    <location>
        <begin position="407"/>
        <end position="427"/>
    </location>
</feature>
<dbReference type="Pfam" id="PF19053">
    <property type="entry name" value="EccD"/>
    <property type="match status" value="1"/>
</dbReference>
<dbReference type="EMBL" id="BJLP01000019">
    <property type="protein sequence ID" value="GEA80992.1"/>
    <property type="molecule type" value="Genomic_DNA"/>
</dbReference>
<evidence type="ECO:0000313" key="4">
    <source>
        <dbReference type="Proteomes" id="UP000315842"/>
    </source>
</evidence>
<evidence type="ECO:0000256" key="1">
    <source>
        <dbReference type="SAM" id="Phobius"/>
    </source>
</evidence>
<dbReference type="AlphaFoldDB" id="A0A4Y3KAK2"/>
<feature type="transmembrane region" description="Helical" evidence="1">
    <location>
        <begin position="251"/>
        <end position="267"/>
    </location>
</feature>
<dbReference type="Proteomes" id="UP000315842">
    <property type="component" value="Unassembled WGS sequence"/>
</dbReference>
<sequence>MAAPGSATDARPQSHVRLVVAVGAEQRHVALRRDVVLGDALRAALVPIDDPATLVLDSAGQRLDVRAAVGRQVADGGALHVVRPAPRPRRHRPVDPELLARRPRPQAGLLALAGAIGAVLLLTAMLGPAPDLPASASTGVALALALVALAVATAGRTGRGTAPVASVAATLAAPTLAAAAGAWTVLPDDAPARRLAVVVALACATTVGGVRTVVTRRLRDGEDVAVVVLGGLTVAAAAQSATLLLDLPVQAGAALLVGLAPLVLRIAPRLALAIPDEQLVDVSQVARTAESVRAPRPRALGRVSQRLVARTVEGAERRVITATALACVVAVVLLPGVVAAAQRADGLAAVQRWGAYTLVACVLLAFVLVPRSSRDTAGRWLPRLAAGALLVETALAVPLAWRIPVAVGALALCAVVAVVGTALARGWRSVVASRLADMMEGLAVAVALPAAVVASGLVEVLRRTVGS</sequence>
<feature type="transmembrane region" description="Helical" evidence="1">
    <location>
        <begin position="226"/>
        <end position="245"/>
    </location>
</feature>
<proteinExistence type="predicted"/>
<keyword evidence="1" id="KW-0472">Membrane</keyword>
<dbReference type="InterPro" id="IPR044049">
    <property type="entry name" value="EccD_transm"/>
</dbReference>
<protein>
    <recommendedName>
        <fullName evidence="2">EccD-like transmembrane domain-containing protein</fullName>
    </recommendedName>
</protein>
<feature type="transmembrane region" description="Helical" evidence="1">
    <location>
        <begin position="132"/>
        <end position="152"/>
    </location>
</feature>
<reference evidence="3 4" key="1">
    <citation type="submission" date="2019-06" db="EMBL/GenBank/DDBJ databases">
        <title>Whole genome shotgun sequence of Cellulomonas uda NBRC 3747.</title>
        <authorList>
            <person name="Hosoyama A."/>
            <person name="Uohara A."/>
            <person name="Ohji S."/>
            <person name="Ichikawa N."/>
        </authorList>
    </citation>
    <scope>NUCLEOTIDE SEQUENCE [LARGE SCALE GENOMIC DNA]</scope>
    <source>
        <strain evidence="3 4">NBRC 3747</strain>
    </source>
</reference>
<comment type="caution">
    <text evidence="3">The sequence shown here is derived from an EMBL/GenBank/DDBJ whole genome shotgun (WGS) entry which is preliminary data.</text>
</comment>
<keyword evidence="1" id="KW-1133">Transmembrane helix</keyword>
<keyword evidence="1" id="KW-0812">Transmembrane</keyword>
<evidence type="ECO:0000313" key="3">
    <source>
        <dbReference type="EMBL" id="GEA80992.1"/>
    </source>
</evidence>
<accession>A0A4Y3KAK2</accession>
<feature type="transmembrane region" description="Helical" evidence="1">
    <location>
        <begin position="439"/>
        <end position="458"/>
    </location>
</feature>